<dbReference type="GO" id="GO:0005737">
    <property type="term" value="C:cytoplasm"/>
    <property type="evidence" value="ECO:0007669"/>
    <property type="project" value="TreeGrafter"/>
</dbReference>
<dbReference type="SUPFAM" id="SSF51556">
    <property type="entry name" value="Metallo-dependent hydrolases"/>
    <property type="match status" value="1"/>
</dbReference>
<protein>
    <submittedName>
        <fullName evidence="3">Amidohydrolase family protein</fullName>
    </submittedName>
</protein>
<evidence type="ECO:0000313" key="4">
    <source>
        <dbReference type="Proteomes" id="UP000440096"/>
    </source>
</evidence>
<dbReference type="Gene3D" id="3.20.20.140">
    <property type="entry name" value="Metal-dependent hydrolases"/>
    <property type="match status" value="1"/>
</dbReference>
<reference evidence="3 4" key="1">
    <citation type="submission" date="2019-11" db="EMBL/GenBank/DDBJ databases">
        <title>Draft genome of Amycolatopsis RM579.</title>
        <authorList>
            <person name="Duangmal K."/>
            <person name="Mingma R."/>
        </authorList>
    </citation>
    <scope>NUCLEOTIDE SEQUENCE [LARGE SCALE GENOMIC DNA]</scope>
    <source>
        <strain evidence="3 4">RM579</strain>
    </source>
</reference>
<name>A0A6N7Z589_9PSEU</name>
<dbReference type="GO" id="GO:0019748">
    <property type="term" value="P:secondary metabolic process"/>
    <property type="evidence" value="ECO:0007669"/>
    <property type="project" value="TreeGrafter"/>
</dbReference>
<evidence type="ECO:0000259" key="2">
    <source>
        <dbReference type="Pfam" id="PF04909"/>
    </source>
</evidence>
<dbReference type="InterPro" id="IPR032465">
    <property type="entry name" value="ACMSD"/>
</dbReference>
<dbReference type="PANTHER" id="PTHR21240:SF28">
    <property type="entry name" value="ISO-OROTATE DECARBOXYLASE (EUROFUNG)"/>
    <property type="match status" value="1"/>
</dbReference>
<dbReference type="EMBL" id="WMBA01000024">
    <property type="protein sequence ID" value="MTD55640.1"/>
    <property type="molecule type" value="Genomic_DNA"/>
</dbReference>
<keyword evidence="3" id="KW-0378">Hydrolase</keyword>
<dbReference type="InterPro" id="IPR032466">
    <property type="entry name" value="Metal_Hydrolase"/>
</dbReference>
<dbReference type="RefSeq" id="WP_154757838.1">
    <property type="nucleotide sequence ID" value="NZ_WMBA01000024.1"/>
</dbReference>
<dbReference type="Proteomes" id="UP000440096">
    <property type="component" value="Unassembled WGS sequence"/>
</dbReference>
<dbReference type="GO" id="GO:0016787">
    <property type="term" value="F:hydrolase activity"/>
    <property type="evidence" value="ECO:0007669"/>
    <property type="project" value="UniProtKB-KW"/>
</dbReference>
<proteinExistence type="predicted"/>
<dbReference type="PANTHER" id="PTHR21240">
    <property type="entry name" value="2-AMINO-3-CARBOXYLMUCONATE-6-SEMIALDEHYDE DECARBOXYLASE"/>
    <property type="match status" value="1"/>
</dbReference>
<sequence>MTAADGGSVYDSHMHYVPRAALAQLDVPGMERLGVRYDAELDRFVRIGETHQGIPSSLLDLQDPVDGGGHPVIQVLSPWSDLIRDDVPEREGADWCRVLNDAVWRDIEQRAGFRAYAAIPISSPEVAAEEFERAVSLGFVGGMIPTQVGGRNLDDWGIDPLLEVSERLGAPIFVHPAKTFGRERFMKHFLRNMCGYPFETTVAAFSLFFSAAFERYPGARVLLSHCGGTLPFLAGRAVHATSAVPDFGRAGLSVRDIVEPFFFDCVVADPDALAFGLAVVGPERMVLGSDGPFSMGLADPVSQVREAARIAGLDPEAVFRAVAIQTPERMYGAAG</sequence>
<comment type="caution">
    <text evidence="3">The sequence shown here is derived from an EMBL/GenBank/DDBJ whole genome shotgun (WGS) entry which is preliminary data.</text>
</comment>
<keyword evidence="4" id="KW-1185">Reference proteome</keyword>
<keyword evidence="1" id="KW-0456">Lyase</keyword>
<dbReference type="Pfam" id="PF04909">
    <property type="entry name" value="Amidohydro_2"/>
    <property type="match status" value="1"/>
</dbReference>
<organism evidence="3 4">
    <name type="scientific">Amycolatopsis pithecellobii</name>
    <dbReference type="NCBI Taxonomy" id="664692"/>
    <lineage>
        <taxon>Bacteria</taxon>
        <taxon>Bacillati</taxon>
        <taxon>Actinomycetota</taxon>
        <taxon>Actinomycetes</taxon>
        <taxon>Pseudonocardiales</taxon>
        <taxon>Pseudonocardiaceae</taxon>
        <taxon>Amycolatopsis</taxon>
    </lineage>
</organism>
<dbReference type="AlphaFoldDB" id="A0A6N7Z589"/>
<feature type="domain" description="Amidohydrolase-related" evidence="2">
    <location>
        <begin position="96"/>
        <end position="332"/>
    </location>
</feature>
<gene>
    <name evidence="3" type="ORF">GKO32_16885</name>
</gene>
<dbReference type="GO" id="GO:0016831">
    <property type="term" value="F:carboxy-lyase activity"/>
    <property type="evidence" value="ECO:0007669"/>
    <property type="project" value="InterPro"/>
</dbReference>
<dbReference type="InterPro" id="IPR006680">
    <property type="entry name" value="Amidohydro-rel"/>
</dbReference>
<accession>A0A6N7Z589</accession>
<evidence type="ECO:0000313" key="3">
    <source>
        <dbReference type="EMBL" id="MTD55640.1"/>
    </source>
</evidence>
<evidence type="ECO:0000256" key="1">
    <source>
        <dbReference type="ARBA" id="ARBA00023239"/>
    </source>
</evidence>
<dbReference type="OrthoDB" id="8673173at2"/>